<dbReference type="Proteomes" id="UP000029922">
    <property type="component" value="Unassembled WGS sequence"/>
</dbReference>
<dbReference type="Pfam" id="PF00535">
    <property type="entry name" value="Glycos_transf_2"/>
    <property type="match status" value="1"/>
</dbReference>
<dbReference type="EMBL" id="JRPD02000003">
    <property type="protein sequence ID" value="TLE01166.1"/>
    <property type="molecule type" value="Genomic_DNA"/>
</dbReference>
<evidence type="ECO:0000259" key="1">
    <source>
        <dbReference type="Pfam" id="PF00535"/>
    </source>
</evidence>
<dbReference type="SUPFAM" id="SSF53448">
    <property type="entry name" value="Nucleotide-diphospho-sugar transferases"/>
    <property type="match status" value="1"/>
</dbReference>
<keyword evidence="2" id="KW-0328">Glycosyltransferase</keyword>
<name>A0A377PU75_9HELI</name>
<dbReference type="Proteomes" id="UP000255139">
    <property type="component" value="Unassembled WGS sequence"/>
</dbReference>
<dbReference type="Gene3D" id="3.90.550.10">
    <property type="entry name" value="Spore Coat Polysaccharide Biosynthesis Protein SpsA, Chain A"/>
    <property type="match status" value="1"/>
</dbReference>
<dbReference type="InterPro" id="IPR001173">
    <property type="entry name" value="Glyco_trans_2-like"/>
</dbReference>
<dbReference type="AlphaFoldDB" id="A0A377PU75"/>
<reference evidence="2 5" key="2">
    <citation type="submission" date="2018-06" db="EMBL/GenBank/DDBJ databases">
        <authorList>
            <consortium name="Pathogen Informatics"/>
            <person name="Doyle S."/>
        </authorList>
    </citation>
    <scope>NUCLEOTIDE SEQUENCE [LARGE SCALE GENOMIC DNA]</scope>
    <source>
        <strain evidence="2 5">NCTC12714</strain>
    </source>
</reference>
<keyword evidence="2" id="KW-0808">Transferase</keyword>
<accession>A0A377PU75</accession>
<gene>
    <name evidence="2" type="primary">kfoC</name>
    <name evidence="3" type="ORF">LS73_002530</name>
    <name evidence="2" type="ORF">NCTC12714_00829</name>
</gene>
<proteinExistence type="predicted"/>
<protein>
    <submittedName>
        <fullName evidence="3">Glycosyltransferase family 2 protein</fullName>
    </submittedName>
    <submittedName>
        <fullName evidence="2">Truncated putative glycosyltransferase</fullName>
        <ecNumber evidence="2">2.4.1.-</ecNumber>
    </submittedName>
</protein>
<dbReference type="GO" id="GO:0016758">
    <property type="term" value="F:hexosyltransferase activity"/>
    <property type="evidence" value="ECO:0007669"/>
    <property type="project" value="UniProtKB-ARBA"/>
</dbReference>
<evidence type="ECO:0000313" key="5">
    <source>
        <dbReference type="Proteomes" id="UP000255139"/>
    </source>
</evidence>
<dbReference type="EC" id="2.4.1.-" evidence="2"/>
<evidence type="ECO:0000313" key="2">
    <source>
        <dbReference type="EMBL" id="STQ86039.1"/>
    </source>
</evidence>
<dbReference type="STRING" id="216.LS73_05510"/>
<sequence>MNTQTNIESSIDKTSYNAKRIGIVVPIYNVEKYLNECLESVKNQTYTNFQAILVDDGSIDSSCDIAMQYIKLDSRFTLIKKPNAGLSSARNVGIEYLKNNYTYSFDYSKSLFDSKITKTPNTSSNTIKQKSVNMNNNARNYLINDVANYVGSNENNEVNDTSANTVGGGGGANLYNSNRFFKLL</sequence>
<organism evidence="2 5">
    <name type="scientific">Helicobacter muridarum</name>
    <dbReference type="NCBI Taxonomy" id="216"/>
    <lineage>
        <taxon>Bacteria</taxon>
        <taxon>Pseudomonadati</taxon>
        <taxon>Campylobacterota</taxon>
        <taxon>Epsilonproteobacteria</taxon>
        <taxon>Campylobacterales</taxon>
        <taxon>Helicobacteraceae</taxon>
        <taxon>Helicobacter</taxon>
    </lineage>
</organism>
<dbReference type="OrthoDB" id="5372349at2"/>
<evidence type="ECO:0000313" key="3">
    <source>
        <dbReference type="EMBL" id="TLE01166.1"/>
    </source>
</evidence>
<dbReference type="EMBL" id="UGJE01000002">
    <property type="protein sequence ID" value="STQ86039.1"/>
    <property type="molecule type" value="Genomic_DNA"/>
</dbReference>
<dbReference type="CDD" id="cd00761">
    <property type="entry name" value="Glyco_tranf_GTA_type"/>
    <property type="match status" value="1"/>
</dbReference>
<keyword evidence="5" id="KW-1185">Reference proteome</keyword>
<evidence type="ECO:0000313" key="4">
    <source>
        <dbReference type="Proteomes" id="UP000029922"/>
    </source>
</evidence>
<dbReference type="InterPro" id="IPR029044">
    <property type="entry name" value="Nucleotide-diphossugar_trans"/>
</dbReference>
<dbReference type="PANTHER" id="PTHR22916:SF3">
    <property type="entry name" value="UDP-GLCNAC:BETAGAL BETA-1,3-N-ACETYLGLUCOSAMINYLTRANSFERASE-LIKE PROTEIN 1"/>
    <property type="match status" value="1"/>
</dbReference>
<reference evidence="3 4" key="1">
    <citation type="journal article" date="2014" name="Genome Announc.">
        <title>Draft genome sequences of eight enterohepatic helicobacter species isolated from both laboratory and wild rodents.</title>
        <authorList>
            <person name="Sheh A."/>
            <person name="Shen Z."/>
            <person name="Fox J.G."/>
        </authorList>
    </citation>
    <scope>NUCLEOTIDE SEQUENCE [LARGE SCALE GENOMIC DNA]</scope>
    <source>
        <strain evidence="3 4">ST1</strain>
    </source>
</reference>
<feature type="domain" description="Glycosyltransferase 2-like" evidence="1">
    <location>
        <begin position="23"/>
        <end position="105"/>
    </location>
</feature>
<dbReference type="PANTHER" id="PTHR22916">
    <property type="entry name" value="GLYCOSYLTRANSFERASE"/>
    <property type="match status" value="1"/>
</dbReference>